<reference evidence="1 2" key="1">
    <citation type="journal article" date="2021" name="Elife">
        <title>Chloroplast acquisition without the gene transfer in kleptoplastic sea slugs, Plakobranchus ocellatus.</title>
        <authorList>
            <person name="Maeda T."/>
            <person name="Takahashi S."/>
            <person name="Yoshida T."/>
            <person name="Shimamura S."/>
            <person name="Takaki Y."/>
            <person name="Nagai Y."/>
            <person name="Toyoda A."/>
            <person name="Suzuki Y."/>
            <person name="Arimoto A."/>
            <person name="Ishii H."/>
            <person name="Satoh N."/>
            <person name="Nishiyama T."/>
            <person name="Hasebe M."/>
            <person name="Maruyama T."/>
            <person name="Minagawa J."/>
            <person name="Obokata J."/>
            <person name="Shigenobu S."/>
        </authorList>
    </citation>
    <scope>NUCLEOTIDE SEQUENCE [LARGE SCALE GENOMIC DNA]</scope>
</reference>
<proteinExistence type="predicted"/>
<dbReference type="PROSITE" id="PS51257">
    <property type="entry name" value="PROKAR_LIPOPROTEIN"/>
    <property type="match status" value="1"/>
</dbReference>
<comment type="caution">
    <text evidence="1">The sequence shown here is derived from an EMBL/GenBank/DDBJ whole genome shotgun (WGS) entry which is preliminary data.</text>
</comment>
<dbReference type="EMBL" id="BLXT01000184">
    <property type="protein sequence ID" value="GFN74950.1"/>
    <property type="molecule type" value="Genomic_DNA"/>
</dbReference>
<evidence type="ECO:0000313" key="1">
    <source>
        <dbReference type="EMBL" id="GFN74950.1"/>
    </source>
</evidence>
<accession>A0AAV3XY09</accession>
<dbReference type="Proteomes" id="UP000735302">
    <property type="component" value="Unassembled WGS sequence"/>
</dbReference>
<organism evidence="1 2">
    <name type="scientific">Plakobranchus ocellatus</name>
    <dbReference type="NCBI Taxonomy" id="259542"/>
    <lineage>
        <taxon>Eukaryota</taxon>
        <taxon>Metazoa</taxon>
        <taxon>Spiralia</taxon>
        <taxon>Lophotrochozoa</taxon>
        <taxon>Mollusca</taxon>
        <taxon>Gastropoda</taxon>
        <taxon>Heterobranchia</taxon>
        <taxon>Euthyneura</taxon>
        <taxon>Panpulmonata</taxon>
        <taxon>Sacoglossa</taxon>
        <taxon>Placobranchoidea</taxon>
        <taxon>Plakobranchidae</taxon>
        <taxon>Plakobranchus</taxon>
    </lineage>
</organism>
<evidence type="ECO:0000313" key="2">
    <source>
        <dbReference type="Proteomes" id="UP000735302"/>
    </source>
</evidence>
<gene>
    <name evidence="1" type="ORF">PoB_000145600</name>
</gene>
<name>A0AAV3XY09_9GAST</name>
<dbReference type="AlphaFoldDB" id="A0AAV3XY09"/>
<keyword evidence="2" id="KW-1185">Reference proteome</keyword>
<sequence length="103" mass="11829">MEGREKEPLLSTSITISCLYTLRTICYTGIATVSRYRGQRPKDGHDNMTVGIPSLHWLPGWWGKNGGHVDRWKTCGNPKASKSVYITRRFVNNLRRQTFRSSE</sequence>
<protein>
    <submittedName>
        <fullName evidence="1">Uncharacterized protein</fullName>
    </submittedName>
</protein>